<gene>
    <name evidence="8" type="ORF">SAMN05421781_0788</name>
</gene>
<accession>A0A1H2RKR6</accession>
<dbReference type="GO" id="GO:0070221">
    <property type="term" value="P:sulfide oxidation, using sulfide:quinone oxidoreductase"/>
    <property type="evidence" value="ECO:0007669"/>
    <property type="project" value="TreeGrafter"/>
</dbReference>
<protein>
    <submittedName>
        <fullName evidence="8">Sulfide:quinone oxidoreductase</fullName>
    </submittedName>
</protein>
<sequence length="395" mass="44425">MEQFHQVVIVGGGTAGITVAAQLKRQAKGIDVAIVDPADKHYYQPLWTLVGAGIFDKSKSERSEASLIPKGVTWYQQRTESFQPEENTIQLEDGSIMHYKYLVVCPGIQLDWDKIEGLEENLGKNGVCSNYSYEHVQYTWECIRDFRGGNAVFSYPQSAVKCGGAPQKIMYLAEEAFRKQGVRDLTNVSFYSANPGIFSVEKYTKVLNQIIEDRDIHTHFQKNLVDIDGENRKATFQDINTKEKETVSYDMLHAVPYMSSPDFVANSPLADDNGWVDVNAYTLRHNTYANVFSLGDVCSAPTSKTGAAVRKQAPTVVGNMLALMDNKQPWKQYDGYTSCPVVTGYSSLIMAEFKYGNVPSETFPIDQSKERYSMFLMKKYGLPAMYWHGMMKGLV</sequence>
<comment type="cofactor">
    <cofactor evidence="1">
        <name>FAD</name>
        <dbReference type="ChEBI" id="CHEBI:57692"/>
    </cofactor>
</comment>
<dbReference type="Pfam" id="PF07992">
    <property type="entry name" value="Pyr_redox_2"/>
    <property type="match status" value="1"/>
</dbReference>
<proteinExistence type="predicted"/>
<dbReference type="InterPro" id="IPR015904">
    <property type="entry name" value="Sulphide_quinone_reductase"/>
</dbReference>
<dbReference type="GO" id="GO:0048038">
    <property type="term" value="F:quinone binding"/>
    <property type="evidence" value="ECO:0007669"/>
    <property type="project" value="UniProtKB-KW"/>
</dbReference>
<dbReference type="OrthoDB" id="9805710at2"/>
<keyword evidence="6" id="KW-0560">Oxidoreductase</keyword>
<dbReference type="FunFam" id="3.50.50.60:FF:000034">
    <property type="entry name" value="sulfide:quinone oxidoreductase, mitochondrial"/>
    <property type="match status" value="1"/>
</dbReference>
<keyword evidence="3" id="KW-0874">Quinone</keyword>
<dbReference type="PANTHER" id="PTHR10632">
    <property type="entry name" value="SULFIDE:QUINONE OXIDOREDUCTASE"/>
    <property type="match status" value="1"/>
</dbReference>
<dbReference type="Proteomes" id="UP000199488">
    <property type="component" value="Unassembled WGS sequence"/>
</dbReference>
<evidence type="ECO:0000313" key="8">
    <source>
        <dbReference type="EMBL" id="SDW19229.1"/>
    </source>
</evidence>
<dbReference type="GO" id="GO:0071949">
    <property type="term" value="F:FAD binding"/>
    <property type="evidence" value="ECO:0007669"/>
    <property type="project" value="TreeGrafter"/>
</dbReference>
<keyword evidence="5" id="KW-0809">Transit peptide</keyword>
<evidence type="ECO:0000313" key="9">
    <source>
        <dbReference type="Proteomes" id="UP000199488"/>
    </source>
</evidence>
<dbReference type="STRING" id="1122204.SAMN05421781_0788"/>
<keyword evidence="9" id="KW-1185">Reference proteome</keyword>
<evidence type="ECO:0000256" key="3">
    <source>
        <dbReference type="ARBA" id="ARBA00022719"/>
    </source>
</evidence>
<name>A0A1H2RKR6_9BACI</name>
<evidence type="ECO:0000256" key="2">
    <source>
        <dbReference type="ARBA" id="ARBA00022630"/>
    </source>
</evidence>
<dbReference type="EMBL" id="FNNC01000001">
    <property type="protein sequence ID" value="SDW19229.1"/>
    <property type="molecule type" value="Genomic_DNA"/>
</dbReference>
<evidence type="ECO:0000259" key="7">
    <source>
        <dbReference type="Pfam" id="PF07992"/>
    </source>
</evidence>
<feature type="domain" description="FAD/NAD(P)-binding" evidence="7">
    <location>
        <begin position="6"/>
        <end position="303"/>
    </location>
</feature>
<organism evidence="8 9">
    <name type="scientific">Marinococcus luteus</name>
    <dbReference type="NCBI Taxonomy" id="1122204"/>
    <lineage>
        <taxon>Bacteria</taxon>
        <taxon>Bacillati</taxon>
        <taxon>Bacillota</taxon>
        <taxon>Bacilli</taxon>
        <taxon>Bacillales</taxon>
        <taxon>Bacillaceae</taxon>
        <taxon>Marinococcus</taxon>
    </lineage>
</organism>
<keyword evidence="4" id="KW-0274">FAD</keyword>
<dbReference type="SUPFAM" id="SSF51905">
    <property type="entry name" value="FAD/NAD(P)-binding domain"/>
    <property type="match status" value="2"/>
</dbReference>
<evidence type="ECO:0000256" key="6">
    <source>
        <dbReference type="ARBA" id="ARBA00023002"/>
    </source>
</evidence>
<dbReference type="RefSeq" id="WP_091611420.1">
    <property type="nucleotide sequence ID" value="NZ_FNNC01000001.1"/>
</dbReference>
<reference evidence="8 9" key="1">
    <citation type="submission" date="2016-10" db="EMBL/GenBank/DDBJ databases">
        <authorList>
            <person name="de Groot N.N."/>
        </authorList>
    </citation>
    <scope>NUCLEOTIDE SEQUENCE [LARGE SCALE GENOMIC DNA]</scope>
    <source>
        <strain evidence="8 9">DSM 23126</strain>
    </source>
</reference>
<dbReference type="Gene3D" id="3.50.50.60">
    <property type="entry name" value="FAD/NAD(P)-binding domain"/>
    <property type="match status" value="2"/>
</dbReference>
<dbReference type="PANTHER" id="PTHR10632:SF2">
    <property type="entry name" value="SULFIDE:QUINONE OXIDOREDUCTASE, MITOCHONDRIAL"/>
    <property type="match status" value="1"/>
</dbReference>
<evidence type="ECO:0000256" key="5">
    <source>
        <dbReference type="ARBA" id="ARBA00022946"/>
    </source>
</evidence>
<keyword evidence="2" id="KW-0285">Flavoprotein</keyword>
<dbReference type="InterPro" id="IPR036188">
    <property type="entry name" value="FAD/NAD-bd_sf"/>
</dbReference>
<dbReference type="AlphaFoldDB" id="A0A1H2RKR6"/>
<evidence type="ECO:0000256" key="1">
    <source>
        <dbReference type="ARBA" id="ARBA00001974"/>
    </source>
</evidence>
<dbReference type="GO" id="GO:0070224">
    <property type="term" value="F:sulfide:quinone oxidoreductase activity"/>
    <property type="evidence" value="ECO:0007669"/>
    <property type="project" value="TreeGrafter"/>
</dbReference>
<dbReference type="InterPro" id="IPR023753">
    <property type="entry name" value="FAD/NAD-binding_dom"/>
</dbReference>
<evidence type="ECO:0000256" key="4">
    <source>
        <dbReference type="ARBA" id="ARBA00022827"/>
    </source>
</evidence>